<keyword evidence="3" id="KW-1185">Reference proteome</keyword>
<comment type="caution">
    <text evidence="2">The sequence shown here is derived from an EMBL/GenBank/DDBJ whole genome shotgun (WGS) entry which is preliminary data.</text>
</comment>
<evidence type="ECO:0000256" key="1">
    <source>
        <dbReference type="ARBA" id="ARBA00022729"/>
    </source>
</evidence>
<dbReference type="Pfam" id="PF13983">
    <property type="entry name" value="YsaB"/>
    <property type="match status" value="1"/>
</dbReference>
<organism evidence="2 3">
    <name type="scientific">Pseudescherichia vulneris NBRC 102420</name>
    <dbReference type="NCBI Taxonomy" id="1115515"/>
    <lineage>
        <taxon>Bacteria</taxon>
        <taxon>Pseudomonadati</taxon>
        <taxon>Pseudomonadota</taxon>
        <taxon>Gammaproteobacteria</taxon>
        <taxon>Enterobacterales</taxon>
        <taxon>Enterobacteriaceae</taxon>
        <taxon>Pseudescherichia</taxon>
    </lineage>
</organism>
<keyword evidence="1" id="KW-0732">Signal</keyword>
<protein>
    <submittedName>
        <fullName evidence="2">Uncharacterized protein</fullName>
    </submittedName>
</protein>
<dbReference type="STRING" id="1115515.EV102420_22_00310"/>
<dbReference type="AlphaFoldDB" id="A0A090V477"/>
<dbReference type="eggNOG" id="ENOG5032T4W">
    <property type="taxonomic scope" value="Bacteria"/>
</dbReference>
<dbReference type="InterPro" id="IPR025728">
    <property type="entry name" value="YsaB-like"/>
</dbReference>
<evidence type="ECO:0000313" key="2">
    <source>
        <dbReference type="EMBL" id="GAL59710.1"/>
    </source>
</evidence>
<gene>
    <name evidence="2" type="primary">ysaB</name>
    <name evidence="2" type="ORF">EV102420_22_00310</name>
</gene>
<dbReference type="EMBL" id="BBMZ01000022">
    <property type="protein sequence ID" value="GAL59710.1"/>
    <property type="molecule type" value="Genomic_DNA"/>
</dbReference>
<reference evidence="2 3" key="1">
    <citation type="submission" date="2014-09" db="EMBL/GenBank/DDBJ databases">
        <title>Whole genome shotgun sequence of Escherichia vulneris NBRC 102420.</title>
        <authorList>
            <person name="Yoshida Y."/>
            <person name="Hosoyama A."/>
            <person name="Tsuchikane K."/>
            <person name="Ohji S."/>
            <person name="Ichikawa N."/>
            <person name="Kimura A."/>
            <person name="Yamazoe A."/>
            <person name="Ezaki T."/>
            <person name="Fujita N."/>
        </authorList>
    </citation>
    <scope>NUCLEOTIDE SEQUENCE [LARGE SCALE GENOMIC DNA]</scope>
    <source>
        <strain evidence="2 3">NBRC 102420</strain>
    </source>
</reference>
<dbReference type="Proteomes" id="UP000029462">
    <property type="component" value="Unassembled WGS sequence"/>
</dbReference>
<name>A0A090V477_PSEVU</name>
<accession>A0A090V477</accession>
<sequence length="76" mass="8725">MQPVHQSKVSPATTLSMEQLCRETAAQRYNTREQSIAVTGMVQFQASYEMRGLTPREERFVCAFDPDGQFLHLSMR</sequence>
<proteinExistence type="predicted"/>
<evidence type="ECO:0000313" key="3">
    <source>
        <dbReference type="Proteomes" id="UP000029462"/>
    </source>
</evidence>